<accession>A0A8S5URK4</accession>
<organism evidence="1">
    <name type="scientific">Siphoviridae sp. cthae16</name>
    <dbReference type="NCBI Taxonomy" id="2825617"/>
    <lineage>
        <taxon>Viruses</taxon>
        <taxon>Duplodnaviria</taxon>
        <taxon>Heunggongvirae</taxon>
        <taxon>Uroviricota</taxon>
        <taxon>Caudoviricetes</taxon>
    </lineage>
</organism>
<proteinExistence type="predicted"/>
<evidence type="ECO:0000313" key="1">
    <source>
        <dbReference type="EMBL" id="DAF97129.1"/>
    </source>
</evidence>
<sequence length="114" mass="13722">MTALFLQRRDDRGRKGLKRRRVDLVDIPCPVQHLKSRFQLRPSRAAAYPFRDFYLVHFYTSRFSYIVDLCLLANNGNDGQITVNIFYLLRCRKNPFFWRFPCYDKGVFFFLTPE</sequence>
<dbReference type="EMBL" id="BK016126">
    <property type="protein sequence ID" value="DAF97129.1"/>
    <property type="molecule type" value="Genomic_DNA"/>
</dbReference>
<reference evidence="1" key="1">
    <citation type="journal article" date="2021" name="Proc. Natl. Acad. Sci. U.S.A.">
        <title>A Catalog of Tens of Thousands of Viruses from Human Metagenomes Reveals Hidden Associations with Chronic Diseases.</title>
        <authorList>
            <person name="Tisza M.J."/>
            <person name="Buck C.B."/>
        </authorList>
    </citation>
    <scope>NUCLEOTIDE SEQUENCE</scope>
    <source>
        <strain evidence="1">Cthae16</strain>
    </source>
</reference>
<protein>
    <submittedName>
        <fullName evidence="1">Uncharacterized protein</fullName>
    </submittedName>
</protein>
<name>A0A8S5URK4_9CAUD</name>